<keyword evidence="3 8" id="KW-0812">Transmembrane</keyword>
<comment type="similarity">
    <text evidence="1 8">Belongs to the outer membrane factor (OMF) (TC 1.B.17) family.</text>
</comment>
<dbReference type="Pfam" id="PF02321">
    <property type="entry name" value="OEP"/>
    <property type="match status" value="2"/>
</dbReference>
<keyword evidence="9" id="KW-1133">Transmembrane helix</keyword>
<sequence length="497" mass="53431">MCQSRVHRPLRFHARVLPAIILMAMSACTVGPNFSRPPAPSQSGYTRNPATTTVAAQGQAQHFLPGAEVAPDWWRLFKSASLDAVVRQAIANNQTLQAAEASLRQSRDTLMAGYGVFYPHLDLHAGATRERNAPLQQGLTTGGTIFNVVTLSGTISYTLDVFGGQRRTVEGLQAEVDHQAWLTHAAYLTLTANVVNTAIARAGYVAQRRATEQLIALQKQQLRTTEVQVRSGTAPYSAVLSLRSLIASNEALLPALEQKISQAEHLLATLEGVVPTDVRLPDIELTGLSLPTDLPVSLPSRLVRQRPDILSAEAQLHRASANIGVATAAMFPSFNLTGTYGAAGSNLGSLFASAGRFWSVGPSIDIPLFQGGSLWFGRNAAIDAYQQAAANYRQTVLESFAQVADALKALEFDAQALQKQAEAQATAEEALRLLQANYRSGLVTYLDLLAADVQLHQVNIAYLQALAQRHQDTVGLFVALGGGWWNTPPPAGSRQTP</sequence>
<evidence type="ECO:0000256" key="5">
    <source>
        <dbReference type="ARBA" id="ARBA00023139"/>
    </source>
</evidence>
<reference evidence="10 11" key="1">
    <citation type="journal article" date="2011" name="J. Bacteriol.">
        <title>Draft genome sequence of the polycyclic aromatic hydrocarbon-degrading, genetically engineered bioluminescent bioreporter Pseudomonas fluorescens HK44.</title>
        <authorList>
            <person name="Chauhan A."/>
            <person name="Layton A.C."/>
            <person name="Williams D.E."/>
            <person name="Smartt A.E."/>
            <person name="Ripp S."/>
            <person name="Karpinets T.V."/>
            <person name="Brown S.D."/>
            <person name="Sayler G.S."/>
        </authorList>
    </citation>
    <scope>NUCLEOTIDE SEQUENCE [LARGE SCALE GENOMIC DNA]</scope>
    <source>
        <strain evidence="10 11">HK44</strain>
    </source>
</reference>
<keyword evidence="4 8" id="KW-0472">Membrane</keyword>
<dbReference type="PROSITE" id="PS51257">
    <property type="entry name" value="PROKAR_LIPOPROTEIN"/>
    <property type="match status" value="1"/>
</dbReference>
<dbReference type="Gene3D" id="2.20.200.10">
    <property type="entry name" value="Outer membrane efflux proteins (OEP)"/>
    <property type="match status" value="1"/>
</dbReference>
<accession>A0A010TB12</accession>
<dbReference type="Proteomes" id="UP000022611">
    <property type="component" value="Unassembled WGS sequence"/>
</dbReference>
<keyword evidence="5 8" id="KW-0564">Palmitate</keyword>
<comment type="caution">
    <text evidence="10">The sequence shown here is derived from an EMBL/GenBank/DDBJ whole genome shotgun (WGS) entry which is preliminary data.</text>
</comment>
<dbReference type="OrthoDB" id="9770517at2"/>
<dbReference type="NCBIfam" id="TIGR01845">
    <property type="entry name" value="outer_NodT"/>
    <property type="match status" value="1"/>
</dbReference>
<evidence type="ECO:0000256" key="3">
    <source>
        <dbReference type="ARBA" id="ARBA00022692"/>
    </source>
</evidence>
<protein>
    <submittedName>
        <fullName evidence="10">RND transporter</fullName>
    </submittedName>
</protein>
<proteinExistence type="inferred from homology"/>
<dbReference type="SUPFAM" id="SSF56954">
    <property type="entry name" value="Outer membrane efflux proteins (OEP)"/>
    <property type="match status" value="1"/>
</dbReference>
<evidence type="ECO:0000313" key="10">
    <source>
        <dbReference type="EMBL" id="EXF94477.1"/>
    </source>
</evidence>
<dbReference type="AlphaFoldDB" id="A0A010TB12"/>
<keyword evidence="6" id="KW-0998">Cell outer membrane</keyword>
<comment type="subcellular location">
    <subcellularLocation>
        <location evidence="8">Cell outer membrane</location>
        <topology evidence="8">Lipid-anchor</topology>
    </subcellularLocation>
</comment>
<dbReference type="eggNOG" id="COG1538">
    <property type="taxonomic scope" value="Bacteria"/>
</dbReference>
<evidence type="ECO:0000256" key="2">
    <source>
        <dbReference type="ARBA" id="ARBA00022452"/>
    </source>
</evidence>
<feature type="transmembrane region" description="Helical" evidence="9">
    <location>
        <begin position="12"/>
        <end position="34"/>
    </location>
</feature>
<evidence type="ECO:0000313" key="11">
    <source>
        <dbReference type="Proteomes" id="UP000022611"/>
    </source>
</evidence>
<evidence type="ECO:0000256" key="6">
    <source>
        <dbReference type="ARBA" id="ARBA00023237"/>
    </source>
</evidence>
<keyword evidence="2 8" id="KW-1134">Transmembrane beta strand</keyword>
<organism evidence="10 11">
    <name type="scientific">Pseudomonas fluorescens HK44</name>
    <dbReference type="NCBI Taxonomy" id="1042209"/>
    <lineage>
        <taxon>Bacteria</taxon>
        <taxon>Pseudomonadati</taxon>
        <taxon>Pseudomonadota</taxon>
        <taxon>Gammaproteobacteria</taxon>
        <taxon>Pseudomonadales</taxon>
        <taxon>Pseudomonadaceae</taxon>
        <taxon>Pseudomonas</taxon>
    </lineage>
</organism>
<dbReference type="EMBL" id="AFOY02000010">
    <property type="protein sequence ID" value="EXF94477.1"/>
    <property type="molecule type" value="Genomic_DNA"/>
</dbReference>
<dbReference type="GO" id="GO:0009279">
    <property type="term" value="C:cell outer membrane"/>
    <property type="evidence" value="ECO:0007669"/>
    <property type="project" value="UniProtKB-SubCell"/>
</dbReference>
<dbReference type="InterPro" id="IPR010131">
    <property type="entry name" value="MdtP/NodT-like"/>
</dbReference>
<gene>
    <name evidence="10" type="ORF">HK44_000515</name>
</gene>
<dbReference type="InterPro" id="IPR003423">
    <property type="entry name" value="OMP_efflux"/>
</dbReference>
<dbReference type="Gene3D" id="1.20.1600.10">
    <property type="entry name" value="Outer membrane efflux proteins (OEP)"/>
    <property type="match status" value="1"/>
</dbReference>
<evidence type="ECO:0000256" key="9">
    <source>
        <dbReference type="SAM" id="Phobius"/>
    </source>
</evidence>
<dbReference type="PATRIC" id="fig|1042209.11.peg.2444"/>
<keyword evidence="7 8" id="KW-0449">Lipoprotein</keyword>
<evidence type="ECO:0000256" key="7">
    <source>
        <dbReference type="ARBA" id="ARBA00023288"/>
    </source>
</evidence>
<evidence type="ECO:0000256" key="4">
    <source>
        <dbReference type="ARBA" id="ARBA00023136"/>
    </source>
</evidence>
<dbReference type="HOGENOM" id="CLU_012817_13_0_6"/>
<evidence type="ECO:0000256" key="8">
    <source>
        <dbReference type="RuleBase" id="RU362097"/>
    </source>
</evidence>
<dbReference type="GO" id="GO:0015562">
    <property type="term" value="F:efflux transmembrane transporter activity"/>
    <property type="evidence" value="ECO:0007669"/>
    <property type="project" value="InterPro"/>
</dbReference>
<dbReference type="PANTHER" id="PTHR30203:SF33">
    <property type="entry name" value="BLR4455 PROTEIN"/>
    <property type="match status" value="1"/>
</dbReference>
<name>A0A010TB12_PSEFL</name>
<dbReference type="PANTHER" id="PTHR30203">
    <property type="entry name" value="OUTER MEMBRANE CATION EFFLUX PROTEIN"/>
    <property type="match status" value="1"/>
</dbReference>
<evidence type="ECO:0000256" key="1">
    <source>
        <dbReference type="ARBA" id="ARBA00007613"/>
    </source>
</evidence>